<sequence>MPEDSPWLEMLVNEDQLLSQIVTLCSQNGWDIVDEFHKVVYSSRLVKPTIQRFSLPLVNSYVDIPKLAHKGDYYVYLDGELMPSSYYLAEEKKDGGQRISFASGVSGEAAVYYSDLNGSEEFEFVVAKHYILRNVSGHLFGMAMLGNVKEKLHNTGSKIPFAVYRNHAGWGTQLEPQSDGIFSWAVQKIEEDNLFERHTMYFYQLEKFVNTSRMIVGWDKSADFKRLALDVEIQSSMWGLHDETQALQLMITHQFPQFYQSPYVASRTRIPQMDRYEQVASMNVKFTNWWQDSKVQLRGYVDAKTVMLVLLADTAPAWERNAVPSIPIYMGDFDVKGNTHSIMNESCVFELNGGEESRKATFSSDSPMVNTGSTMKVWLSGDVAAESNYISLRVAGQELVKLRTTEAREPVHSRDQAEYLGEFSVYGVDGKNSFDLEVFSSSGVDGFSPVSARAWVELQIYTENAGATAALFAGTAFAKDGLSLESALSQSARFDYDDADPKRHQDTLMPMLKEYPVHPSNGIDSVMVKRTKYGARYQSYYFAWTVPSNRMPPLREDTTGAKHVRAWNNSDMSSAYQYQFNPSRYTEQVHSSRAILIHPEDGTHGTLRNVILLSPLTIMNGDELEAVDEHCTDGEVPKHQTYSYYLTEGISPLTKRAATPYRPAGIGILKAGNLRRPAKRLPISPPPFVVSLTPSHISVHAGEGVELMSSYNKHSPVLISNWFASGGANPEGHTVNNARFTFHKEGKYTVTFTLTNELGQTGTATADITVVK</sequence>
<dbReference type="RefSeq" id="WP_044644654.1">
    <property type="nucleotide sequence ID" value="NZ_JTHP01000003.1"/>
</dbReference>
<dbReference type="AlphaFoldDB" id="A0A0D7X6N2"/>
<evidence type="ECO:0000259" key="1">
    <source>
        <dbReference type="PROSITE" id="PS50093"/>
    </source>
</evidence>
<dbReference type="CDD" id="cd00146">
    <property type="entry name" value="PKD"/>
    <property type="match status" value="1"/>
</dbReference>
<gene>
    <name evidence="2" type="ORF">QD47_02615</name>
</gene>
<reference evidence="2 3" key="1">
    <citation type="submission" date="2014-11" db="EMBL/GenBank/DDBJ databases">
        <title>Draft Genome Sequences of Paenibacillus polymyxa NRRL B-30509 and Paenibacillus terrae NRRL B-30644, Strains from a Poultry Environment that Produce Tridecaptin A and Paenicidins.</title>
        <authorList>
            <person name="van Belkum M.J."/>
            <person name="Lohans C.T."/>
            <person name="Vederas J.C."/>
        </authorList>
    </citation>
    <scope>NUCLEOTIDE SEQUENCE [LARGE SCALE GENOMIC DNA]</scope>
    <source>
        <strain evidence="2 3">NRRL B-30644</strain>
    </source>
</reference>
<dbReference type="InterPro" id="IPR013783">
    <property type="entry name" value="Ig-like_fold"/>
</dbReference>
<dbReference type="Proteomes" id="UP000032534">
    <property type="component" value="Unassembled WGS sequence"/>
</dbReference>
<name>A0A0D7X6N2_9BACL</name>
<feature type="domain" description="PKD" evidence="1">
    <location>
        <begin position="715"/>
        <end position="772"/>
    </location>
</feature>
<evidence type="ECO:0000313" key="3">
    <source>
        <dbReference type="Proteomes" id="UP000032534"/>
    </source>
</evidence>
<dbReference type="SUPFAM" id="SSF49299">
    <property type="entry name" value="PKD domain"/>
    <property type="match status" value="1"/>
</dbReference>
<dbReference type="PROSITE" id="PS50093">
    <property type="entry name" value="PKD"/>
    <property type="match status" value="1"/>
</dbReference>
<protein>
    <submittedName>
        <fullName evidence="2">Major virion structural protein</fullName>
    </submittedName>
</protein>
<dbReference type="OrthoDB" id="2474902at2"/>
<comment type="caution">
    <text evidence="2">The sequence shown here is derived from an EMBL/GenBank/DDBJ whole genome shotgun (WGS) entry which is preliminary data.</text>
</comment>
<accession>A0A0D7X6N2</accession>
<dbReference type="InterPro" id="IPR035986">
    <property type="entry name" value="PKD_dom_sf"/>
</dbReference>
<dbReference type="EMBL" id="JTHP01000003">
    <property type="protein sequence ID" value="KJD47065.1"/>
    <property type="molecule type" value="Genomic_DNA"/>
</dbReference>
<dbReference type="PATRIC" id="fig|159743.3.peg.561"/>
<evidence type="ECO:0000313" key="2">
    <source>
        <dbReference type="EMBL" id="KJD47065.1"/>
    </source>
</evidence>
<dbReference type="Gene3D" id="2.60.40.10">
    <property type="entry name" value="Immunoglobulins"/>
    <property type="match status" value="1"/>
</dbReference>
<proteinExistence type="predicted"/>
<organism evidence="2 3">
    <name type="scientific">Paenibacillus terrae</name>
    <dbReference type="NCBI Taxonomy" id="159743"/>
    <lineage>
        <taxon>Bacteria</taxon>
        <taxon>Bacillati</taxon>
        <taxon>Bacillota</taxon>
        <taxon>Bacilli</taxon>
        <taxon>Bacillales</taxon>
        <taxon>Paenibacillaceae</taxon>
        <taxon>Paenibacillus</taxon>
    </lineage>
</organism>
<keyword evidence="3" id="KW-1185">Reference proteome</keyword>
<dbReference type="InterPro" id="IPR000601">
    <property type="entry name" value="PKD_dom"/>
</dbReference>